<dbReference type="Pfam" id="PF04203">
    <property type="entry name" value="Sortase"/>
    <property type="match status" value="1"/>
</dbReference>
<gene>
    <name evidence="4" type="ORF">AB0E65_06010</name>
</gene>
<organism evidence="4 5">
    <name type="scientific">Streptomyces fragilis</name>
    <dbReference type="NCBI Taxonomy" id="67301"/>
    <lineage>
        <taxon>Bacteria</taxon>
        <taxon>Bacillati</taxon>
        <taxon>Actinomycetota</taxon>
        <taxon>Actinomycetes</taxon>
        <taxon>Kitasatosporales</taxon>
        <taxon>Streptomycetaceae</taxon>
        <taxon>Streptomyces</taxon>
    </lineage>
</organism>
<accession>A0ABV2YDG2</accession>
<reference evidence="4 5" key="1">
    <citation type="submission" date="2024-06" db="EMBL/GenBank/DDBJ databases">
        <title>The Natural Products Discovery Center: Release of the First 8490 Sequenced Strains for Exploring Actinobacteria Biosynthetic Diversity.</title>
        <authorList>
            <person name="Kalkreuter E."/>
            <person name="Kautsar S.A."/>
            <person name="Yang D."/>
            <person name="Bader C.D."/>
            <person name="Teijaro C.N."/>
            <person name="Fluegel L."/>
            <person name="Davis C.M."/>
            <person name="Simpson J.R."/>
            <person name="Lauterbach L."/>
            <person name="Steele A.D."/>
            <person name="Gui C."/>
            <person name="Meng S."/>
            <person name="Li G."/>
            <person name="Viehrig K."/>
            <person name="Ye F."/>
            <person name="Su P."/>
            <person name="Kiefer A.F."/>
            <person name="Nichols A."/>
            <person name="Cepeda A.J."/>
            <person name="Yan W."/>
            <person name="Fan B."/>
            <person name="Jiang Y."/>
            <person name="Adhikari A."/>
            <person name="Zheng C.-J."/>
            <person name="Schuster L."/>
            <person name="Cowan T.M."/>
            <person name="Smanski M.J."/>
            <person name="Chevrette M.G."/>
            <person name="De Carvalho L.P.S."/>
            <person name="Shen B."/>
        </authorList>
    </citation>
    <scope>NUCLEOTIDE SEQUENCE [LARGE SCALE GENOMIC DNA]</scope>
    <source>
        <strain evidence="4 5">NPDC038104</strain>
    </source>
</reference>
<evidence type="ECO:0000256" key="3">
    <source>
        <dbReference type="SAM" id="SignalP"/>
    </source>
</evidence>
<evidence type="ECO:0000313" key="5">
    <source>
        <dbReference type="Proteomes" id="UP001550850"/>
    </source>
</evidence>
<proteinExistence type="predicted"/>
<evidence type="ECO:0000256" key="2">
    <source>
        <dbReference type="SAM" id="MobiDB-lite"/>
    </source>
</evidence>
<evidence type="ECO:0000313" key="4">
    <source>
        <dbReference type="EMBL" id="MEU3553768.1"/>
    </source>
</evidence>
<dbReference type="CDD" id="cd05829">
    <property type="entry name" value="Sortase_F"/>
    <property type="match status" value="1"/>
</dbReference>
<feature type="compositionally biased region" description="Low complexity" evidence="2">
    <location>
        <begin position="43"/>
        <end position="67"/>
    </location>
</feature>
<comment type="caution">
    <text evidence="4">The sequence shown here is derived from an EMBL/GenBank/DDBJ whole genome shotgun (WGS) entry which is preliminary data.</text>
</comment>
<protein>
    <submittedName>
        <fullName evidence="4">Class F sortase</fullName>
    </submittedName>
</protein>
<dbReference type="EMBL" id="JBEZUR010000006">
    <property type="protein sequence ID" value="MEU3553768.1"/>
    <property type="molecule type" value="Genomic_DNA"/>
</dbReference>
<dbReference type="InterPro" id="IPR005754">
    <property type="entry name" value="Sortase"/>
</dbReference>
<dbReference type="SUPFAM" id="SSF63817">
    <property type="entry name" value="Sortase"/>
    <property type="match status" value="1"/>
</dbReference>
<dbReference type="RefSeq" id="WP_108955213.1">
    <property type="nucleotide sequence ID" value="NZ_BEVZ01000005.1"/>
</dbReference>
<feature type="region of interest" description="Disordered" evidence="2">
    <location>
        <begin position="33"/>
        <end position="98"/>
    </location>
</feature>
<dbReference type="NCBIfam" id="NF033748">
    <property type="entry name" value="class_F_sortase"/>
    <property type="match status" value="1"/>
</dbReference>
<sequence>MTARGSRLLPALAWLTLFAATLAWAAELTDVDPPPGERRHAPAHAAPPAAPGPGVRLPPARRPLPAAEPRRIDVPSLGLSAPVVPRPLDPSGAPGTPPMEMAGAVGWWQRGPAPGAAGPALLAGHRDTGSRAAVFHRLGDLRPGDAIDVYRSDGRAARFTVEEVRTLRRAAFDARLAYGPRRSGRAELRLITCAGAWDEAARAYTANVVVSAYLTGSGGR</sequence>
<dbReference type="Gene3D" id="2.40.260.10">
    <property type="entry name" value="Sortase"/>
    <property type="match status" value="1"/>
</dbReference>
<dbReference type="Proteomes" id="UP001550850">
    <property type="component" value="Unassembled WGS sequence"/>
</dbReference>
<dbReference type="InterPro" id="IPR023365">
    <property type="entry name" value="Sortase_dom-sf"/>
</dbReference>
<keyword evidence="3" id="KW-0732">Signal</keyword>
<feature type="chain" id="PRO_5046789610" evidence="3">
    <location>
        <begin position="26"/>
        <end position="220"/>
    </location>
</feature>
<feature type="signal peptide" evidence="3">
    <location>
        <begin position="1"/>
        <end position="25"/>
    </location>
</feature>
<keyword evidence="1" id="KW-0378">Hydrolase</keyword>
<evidence type="ECO:0000256" key="1">
    <source>
        <dbReference type="ARBA" id="ARBA00022801"/>
    </source>
</evidence>
<keyword evidence="5" id="KW-1185">Reference proteome</keyword>
<name>A0ABV2YDG2_9ACTN</name>
<dbReference type="InterPro" id="IPR042001">
    <property type="entry name" value="Sortase_F"/>
</dbReference>